<evidence type="ECO:0000256" key="1">
    <source>
        <dbReference type="SAM" id="MobiDB-lite"/>
    </source>
</evidence>
<name>A0A9P0A7F7_BEMTA</name>
<accession>A0A9P0A7F7</accession>
<sequence length="212" mass="23518">MEVSSKENIVGLTSNRSLIKAGVTQSIKKPASTKKALADVGNILHSAKKSSQEVVKPGFSGQKLESTKNFKIYVEEQDVIFSPAPKKSNPKRIPLSPISGIKVAANLNPNYQYDDDDEDPHQDCPTTPYNDDFDDLLPPSLRLNSDDIDSLAMLKPPEESWAPKWKSDLSTISVESDLDDFNVPFPSPPKFADFDLPFNEFVVPEVNFDDSF</sequence>
<gene>
    <name evidence="2" type="ORF">BEMITA_LOCUS4744</name>
</gene>
<keyword evidence="3" id="KW-1185">Reference proteome</keyword>
<reference evidence="2" key="1">
    <citation type="submission" date="2021-12" db="EMBL/GenBank/DDBJ databases">
        <authorList>
            <person name="King R."/>
        </authorList>
    </citation>
    <scope>NUCLEOTIDE SEQUENCE</scope>
</reference>
<dbReference type="AlphaFoldDB" id="A0A9P0A7F7"/>
<protein>
    <submittedName>
        <fullName evidence="2">Uncharacterized protein</fullName>
    </submittedName>
</protein>
<proteinExistence type="predicted"/>
<dbReference type="KEGG" id="btab:109039617"/>
<dbReference type="EMBL" id="OU963863">
    <property type="protein sequence ID" value="CAH0385525.1"/>
    <property type="molecule type" value="Genomic_DNA"/>
</dbReference>
<evidence type="ECO:0000313" key="3">
    <source>
        <dbReference type="Proteomes" id="UP001152759"/>
    </source>
</evidence>
<evidence type="ECO:0000313" key="2">
    <source>
        <dbReference type="EMBL" id="CAH0385525.1"/>
    </source>
</evidence>
<organism evidence="2 3">
    <name type="scientific">Bemisia tabaci</name>
    <name type="common">Sweetpotato whitefly</name>
    <name type="synonym">Aleurodes tabaci</name>
    <dbReference type="NCBI Taxonomy" id="7038"/>
    <lineage>
        <taxon>Eukaryota</taxon>
        <taxon>Metazoa</taxon>
        <taxon>Ecdysozoa</taxon>
        <taxon>Arthropoda</taxon>
        <taxon>Hexapoda</taxon>
        <taxon>Insecta</taxon>
        <taxon>Pterygota</taxon>
        <taxon>Neoptera</taxon>
        <taxon>Paraneoptera</taxon>
        <taxon>Hemiptera</taxon>
        <taxon>Sternorrhyncha</taxon>
        <taxon>Aleyrodoidea</taxon>
        <taxon>Aleyrodidae</taxon>
        <taxon>Aleyrodinae</taxon>
        <taxon>Bemisia</taxon>
    </lineage>
</organism>
<feature type="region of interest" description="Disordered" evidence="1">
    <location>
        <begin position="110"/>
        <end position="130"/>
    </location>
</feature>
<dbReference type="Proteomes" id="UP001152759">
    <property type="component" value="Chromosome 2"/>
</dbReference>